<evidence type="ECO:0008006" key="4">
    <source>
        <dbReference type="Google" id="ProtNLM"/>
    </source>
</evidence>
<name>A0A2N0H325_9SPHN</name>
<dbReference type="RefSeq" id="WP_100868531.1">
    <property type="nucleotide sequence ID" value="NZ_PHUF01000008.1"/>
</dbReference>
<protein>
    <recommendedName>
        <fullName evidence="4">Phage shock protein B</fullName>
    </recommendedName>
</protein>
<organism evidence="2 3">
    <name type="scientific">Novosphingobium kunmingense</name>
    <dbReference type="NCBI Taxonomy" id="1211806"/>
    <lineage>
        <taxon>Bacteria</taxon>
        <taxon>Pseudomonadati</taxon>
        <taxon>Pseudomonadota</taxon>
        <taxon>Alphaproteobacteria</taxon>
        <taxon>Sphingomonadales</taxon>
        <taxon>Sphingomonadaceae</taxon>
        <taxon>Novosphingobium</taxon>
    </lineage>
</organism>
<keyword evidence="1" id="KW-0472">Membrane</keyword>
<proteinExistence type="predicted"/>
<evidence type="ECO:0000313" key="2">
    <source>
        <dbReference type="EMBL" id="PKB13319.1"/>
    </source>
</evidence>
<dbReference type="AlphaFoldDB" id="A0A2N0H325"/>
<dbReference type="OrthoDB" id="7428745at2"/>
<dbReference type="Proteomes" id="UP000232587">
    <property type="component" value="Unassembled WGS sequence"/>
</dbReference>
<evidence type="ECO:0000256" key="1">
    <source>
        <dbReference type="SAM" id="Phobius"/>
    </source>
</evidence>
<sequence length="93" mass="10160">MEFGEFMGLAAVVIGTVSIVGILTGAYKSKLKVRERELELQILHASGQAGTSSSPDPRIEQRLRVLERIATDKGPDLAAQIEDLRNARQNEVV</sequence>
<dbReference type="EMBL" id="PHUF01000008">
    <property type="protein sequence ID" value="PKB13319.1"/>
    <property type="molecule type" value="Genomic_DNA"/>
</dbReference>
<comment type="caution">
    <text evidence="2">The sequence shown here is derived from an EMBL/GenBank/DDBJ whole genome shotgun (WGS) entry which is preliminary data.</text>
</comment>
<reference evidence="2 3" key="1">
    <citation type="submission" date="2017-11" db="EMBL/GenBank/DDBJ databases">
        <title>Genomic Encyclopedia of Type Strains, Phase III (KMG-III): the genomes of soil and plant-associated and newly described type strains.</title>
        <authorList>
            <person name="Whitman W."/>
        </authorList>
    </citation>
    <scope>NUCLEOTIDE SEQUENCE [LARGE SCALE GENOMIC DNA]</scope>
    <source>
        <strain evidence="2 3">CGMCC 1.12274</strain>
    </source>
</reference>
<accession>A0A2N0H325</accession>
<keyword evidence="3" id="KW-1185">Reference proteome</keyword>
<keyword evidence="1" id="KW-1133">Transmembrane helix</keyword>
<gene>
    <name evidence="2" type="ORF">B0I00_3357</name>
</gene>
<evidence type="ECO:0000313" key="3">
    <source>
        <dbReference type="Proteomes" id="UP000232587"/>
    </source>
</evidence>
<feature type="transmembrane region" description="Helical" evidence="1">
    <location>
        <begin position="6"/>
        <end position="27"/>
    </location>
</feature>
<keyword evidence="1" id="KW-0812">Transmembrane</keyword>